<evidence type="ECO:0000313" key="2">
    <source>
        <dbReference type="Proteomes" id="UP000250235"/>
    </source>
</evidence>
<proteinExistence type="predicted"/>
<dbReference type="Proteomes" id="UP000250235">
    <property type="component" value="Unassembled WGS sequence"/>
</dbReference>
<keyword evidence="2" id="KW-1185">Reference proteome</keyword>
<organism evidence="1 2">
    <name type="scientific">Dorcoceras hygrometricum</name>
    <dbReference type="NCBI Taxonomy" id="472368"/>
    <lineage>
        <taxon>Eukaryota</taxon>
        <taxon>Viridiplantae</taxon>
        <taxon>Streptophyta</taxon>
        <taxon>Embryophyta</taxon>
        <taxon>Tracheophyta</taxon>
        <taxon>Spermatophyta</taxon>
        <taxon>Magnoliopsida</taxon>
        <taxon>eudicotyledons</taxon>
        <taxon>Gunneridae</taxon>
        <taxon>Pentapetalae</taxon>
        <taxon>asterids</taxon>
        <taxon>lamiids</taxon>
        <taxon>Lamiales</taxon>
        <taxon>Gesneriaceae</taxon>
        <taxon>Didymocarpoideae</taxon>
        <taxon>Trichosporeae</taxon>
        <taxon>Loxocarpinae</taxon>
        <taxon>Dorcoceras</taxon>
    </lineage>
</organism>
<protein>
    <submittedName>
        <fullName evidence="1">Uncharacterized protein</fullName>
    </submittedName>
</protein>
<reference evidence="1 2" key="1">
    <citation type="journal article" date="2015" name="Proc. Natl. Acad. Sci. U.S.A.">
        <title>The resurrection genome of Boea hygrometrica: A blueprint for survival of dehydration.</title>
        <authorList>
            <person name="Xiao L."/>
            <person name="Yang G."/>
            <person name="Zhang L."/>
            <person name="Yang X."/>
            <person name="Zhao S."/>
            <person name="Ji Z."/>
            <person name="Zhou Q."/>
            <person name="Hu M."/>
            <person name="Wang Y."/>
            <person name="Chen M."/>
            <person name="Xu Y."/>
            <person name="Jin H."/>
            <person name="Xiao X."/>
            <person name="Hu G."/>
            <person name="Bao F."/>
            <person name="Hu Y."/>
            <person name="Wan P."/>
            <person name="Li L."/>
            <person name="Deng X."/>
            <person name="Kuang T."/>
            <person name="Xiang C."/>
            <person name="Zhu J.K."/>
            <person name="Oliver M.J."/>
            <person name="He Y."/>
        </authorList>
    </citation>
    <scope>NUCLEOTIDE SEQUENCE [LARGE SCALE GENOMIC DNA]</scope>
    <source>
        <strain evidence="2">cv. XS01</strain>
    </source>
</reference>
<sequence>MYQGKSFKNGNKINQPEDRINQRIEQIRRSINKRRGDERQKNIDCILEKSIAH</sequence>
<name>A0A2Z7BH01_9LAMI</name>
<accession>A0A2Z7BH01</accession>
<gene>
    <name evidence="1" type="ORF">F511_34180</name>
</gene>
<dbReference type="EMBL" id="KV005706">
    <property type="protein sequence ID" value="KZV33664.1"/>
    <property type="molecule type" value="Genomic_DNA"/>
</dbReference>
<evidence type="ECO:0000313" key="1">
    <source>
        <dbReference type="EMBL" id="KZV33664.1"/>
    </source>
</evidence>
<dbReference type="AlphaFoldDB" id="A0A2Z7BH01"/>